<evidence type="ECO:0000313" key="2">
    <source>
        <dbReference type="EMBL" id="KJL44739.1"/>
    </source>
</evidence>
<accession>A0A0M2HDT7</accession>
<dbReference type="PANTHER" id="PTHR33993:SF2">
    <property type="entry name" value="VOC DOMAIN-CONTAINING PROTEIN"/>
    <property type="match status" value="1"/>
</dbReference>
<keyword evidence="3" id="KW-1185">Reference proteome</keyword>
<dbReference type="InterPro" id="IPR004360">
    <property type="entry name" value="Glyas_Fos-R_dOase_dom"/>
</dbReference>
<comment type="caution">
    <text evidence="2">The sequence shown here is derived from an EMBL/GenBank/DDBJ whole genome shotgun (WGS) entry which is preliminary data.</text>
</comment>
<sequence>MSRVVWFDIPVTDMTRAIAFYQALTGEKLIRLPVGPDKETAVFAAAEGGAAGCLFAAPEDKPSHFGSRVYFDAGPSIDEWLARVEPAGGGILVPKTEITGGRGVYAYIEDSEGNRIGLNAPA</sequence>
<dbReference type="Proteomes" id="UP000034098">
    <property type="component" value="Unassembled WGS sequence"/>
</dbReference>
<dbReference type="Pfam" id="PF00903">
    <property type="entry name" value="Glyoxalase"/>
    <property type="match status" value="1"/>
</dbReference>
<proteinExistence type="predicted"/>
<dbReference type="OrthoDB" id="9793039at2"/>
<evidence type="ECO:0000313" key="3">
    <source>
        <dbReference type="Proteomes" id="UP000034098"/>
    </source>
</evidence>
<dbReference type="AlphaFoldDB" id="A0A0M2HDT7"/>
<dbReference type="PANTHER" id="PTHR33993">
    <property type="entry name" value="GLYOXALASE-RELATED"/>
    <property type="match status" value="1"/>
</dbReference>
<dbReference type="Gene3D" id="3.10.180.10">
    <property type="entry name" value="2,3-Dihydroxybiphenyl 1,2-Dioxygenase, domain 1"/>
    <property type="match status" value="1"/>
</dbReference>
<dbReference type="EMBL" id="JYJA01000024">
    <property type="protein sequence ID" value="KJL44739.1"/>
    <property type="molecule type" value="Genomic_DNA"/>
</dbReference>
<name>A0A0M2HDT7_MICTR</name>
<organism evidence="2 3">
    <name type="scientific">Microbacterium trichothecenolyticum</name>
    <name type="common">Aureobacterium trichothecenolyticum</name>
    <dbReference type="NCBI Taxonomy" id="69370"/>
    <lineage>
        <taxon>Bacteria</taxon>
        <taxon>Bacillati</taxon>
        <taxon>Actinomycetota</taxon>
        <taxon>Actinomycetes</taxon>
        <taxon>Micrococcales</taxon>
        <taxon>Microbacteriaceae</taxon>
        <taxon>Microbacterium</taxon>
    </lineage>
</organism>
<dbReference type="InterPro" id="IPR029068">
    <property type="entry name" value="Glyas_Bleomycin-R_OHBP_Dase"/>
</dbReference>
<feature type="domain" description="VOC" evidence="1">
    <location>
        <begin position="3"/>
        <end position="121"/>
    </location>
</feature>
<gene>
    <name evidence="2" type="ORF">RS82_00698</name>
</gene>
<dbReference type="InterPro" id="IPR052164">
    <property type="entry name" value="Anthracycline_SecMetBiosynth"/>
</dbReference>
<evidence type="ECO:0000259" key="1">
    <source>
        <dbReference type="PROSITE" id="PS51819"/>
    </source>
</evidence>
<protein>
    <submittedName>
        <fullName evidence="2">Glyoxalase-like domain protein</fullName>
    </submittedName>
</protein>
<dbReference type="PROSITE" id="PS51819">
    <property type="entry name" value="VOC"/>
    <property type="match status" value="1"/>
</dbReference>
<dbReference type="InterPro" id="IPR037523">
    <property type="entry name" value="VOC_core"/>
</dbReference>
<dbReference type="PATRIC" id="fig|69370.6.peg.721"/>
<dbReference type="RefSeq" id="WP_045296914.1">
    <property type="nucleotide sequence ID" value="NZ_JYJA01000024.1"/>
</dbReference>
<dbReference type="SUPFAM" id="SSF54593">
    <property type="entry name" value="Glyoxalase/Bleomycin resistance protein/Dihydroxybiphenyl dioxygenase"/>
    <property type="match status" value="1"/>
</dbReference>
<reference evidence="2 3" key="1">
    <citation type="submission" date="2015-02" db="EMBL/GenBank/DDBJ databases">
        <title>Draft genome sequences of ten Microbacterium spp. with emphasis on heavy metal contaminated environments.</title>
        <authorList>
            <person name="Corretto E."/>
        </authorList>
    </citation>
    <scope>NUCLEOTIDE SEQUENCE [LARGE SCALE GENOMIC DNA]</scope>
    <source>
        <strain evidence="2 3">DSM 8608</strain>
    </source>
</reference>